<feature type="compositionally biased region" description="Low complexity" evidence="1">
    <location>
        <begin position="188"/>
        <end position="205"/>
    </location>
</feature>
<accession>A0A418NW24</accession>
<feature type="chain" id="PRO_5019507961" evidence="2">
    <location>
        <begin position="23"/>
        <end position="243"/>
    </location>
</feature>
<dbReference type="AlphaFoldDB" id="A0A418NW24"/>
<evidence type="ECO:0000313" key="3">
    <source>
        <dbReference type="EMBL" id="RIV88810.1"/>
    </source>
</evidence>
<keyword evidence="4" id="KW-1185">Reference proteome</keyword>
<organism evidence="3 4">
    <name type="scientific">Aurantiacibacter zhengii</name>
    <dbReference type="NCBI Taxonomy" id="2307003"/>
    <lineage>
        <taxon>Bacteria</taxon>
        <taxon>Pseudomonadati</taxon>
        <taxon>Pseudomonadota</taxon>
        <taxon>Alphaproteobacteria</taxon>
        <taxon>Sphingomonadales</taxon>
        <taxon>Erythrobacteraceae</taxon>
        <taxon>Aurantiacibacter</taxon>
    </lineage>
</organism>
<feature type="region of interest" description="Disordered" evidence="1">
    <location>
        <begin position="187"/>
        <end position="206"/>
    </location>
</feature>
<gene>
    <name evidence="3" type="ORF">D2V07_00595</name>
</gene>
<dbReference type="NCBIfam" id="TIGR02595">
    <property type="entry name" value="PEP_CTERM"/>
    <property type="match status" value="1"/>
</dbReference>
<reference evidence="3 4" key="1">
    <citation type="submission" date="2018-08" db="EMBL/GenBank/DDBJ databases">
        <title>Erythrobacter zhengii sp.nov., a bacterium isolated from deep-sea sediment.</title>
        <authorList>
            <person name="Fang C."/>
            <person name="Wu Y.-H."/>
            <person name="Sun C."/>
            <person name="Wang H."/>
            <person name="Cheng H."/>
            <person name="Meng F.-X."/>
            <person name="Wang C.-S."/>
            <person name="Xu X.-W."/>
        </authorList>
    </citation>
    <scope>NUCLEOTIDE SEQUENCE [LARGE SCALE GENOMIC DNA]</scope>
    <source>
        <strain evidence="3 4">V18</strain>
    </source>
</reference>
<sequence>MKKLVSGLAATAALALATPALADPITLDSTDVGTSFTIDFDGFAGDSTNTVDDLTSSITFTLVDVTGSSYTFGYAVNNTTSGDLTSNISSFAFNVDPDISGAAVDGAYSYSFVTDGRASDPRYPNQIGAVDVCFKAANSGSCSNGGGVSEGSTGTGTLSLFFDPDAAEITLSDFFVRYQGITGAGGVTSASGQSISSTGSTSGGTPVPAPGMIGLLALGLVGVGLTRRRRRDGEPAMGQPAYA</sequence>
<feature type="signal peptide" evidence="2">
    <location>
        <begin position="1"/>
        <end position="22"/>
    </location>
</feature>
<keyword evidence="2" id="KW-0732">Signal</keyword>
<dbReference type="RefSeq" id="WP_119584087.1">
    <property type="nucleotide sequence ID" value="NZ_CAWODQ010000001.1"/>
</dbReference>
<evidence type="ECO:0000256" key="2">
    <source>
        <dbReference type="SAM" id="SignalP"/>
    </source>
</evidence>
<dbReference type="Proteomes" id="UP000286576">
    <property type="component" value="Unassembled WGS sequence"/>
</dbReference>
<evidence type="ECO:0000313" key="4">
    <source>
        <dbReference type="Proteomes" id="UP000286576"/>
    </source>
</evidence>
<protein>
    <submittedName>
        <fullName evidence="3">PEP-CTERM sorting domain-containing protein</fullName>
    </submittedName>
</protein>
<evidence type="ECO:0000256" key="1">
    <source>
        <dbReference type="SAM" id="MobiDB-lite"/>
    </source>
</evidence>
<dbReference type="NCBIfam" id="NF033947">
    <property type="entry name" value="PEP-cistern"/>
    <property type="match status" value="1"/>
</dbReference>
<name>A0A418NW24_9SPHN</name>
<dbReference type="InterPro" id="IPR013424">
    <property type="entry name" value="Ice-binding_C"/>
</dbReference>
<comment type="caution">
    <text evidence="3">The sequence shown here is derived from an EMBL/GenBank/DDBJ whole genome shotgun (WGS) entry which is preliminary data.</text>
</comment>
<proteinExistence type="predicted"/>
<dbReference type="EMBL" id="QXFL01000001">
    <property type="protein sequence ID" value="RIV88810.1"/>
    <property type="molecule type" value="Genomic_DNA"/>
</dbReference>
<dbReference type="OrthoDB" id="7504626at2"/>